<dbReference type="PANTHER" id="PTHR43214">
    <property type="entry name" value="TWO-COMPONENT RESPONSE REGULATOR"/>
    <property type="match status" value="1"/>
</dbReference>
<dbReference type="CDD" id="cd17535">
    <property type="entry name" value="REC_NarL-like"/>
    <property type="match status" value="1"/>
</dbReference>
<evidence type="ECO:0000256" key="1">
    <source>
        <dbReference type="ARBA" id="ARBA00022553"/>
    </source>
</evidence>
<feature type="region of interest" description="Disordered" evidence="6">
    <location>
        <begin position="247"/>
        <end position="280"/>
    </location>
</feature>
<evidence type="ECO:0000256" key="3">
    <source>
        <dbReference type="ARBA" id="ARBA00023125"/>
    </source>
</evidence>
<keyword evidence="1 5" id="KW-0597">Phosphoprotein</keyword>
<dbReference type="CDD" id="cd06170">
    <property type="entry name" value="LuxR_C_like"/>
    <property type="match status" value="1"/>
</dbReference>
<protein>
    <submittedName>
        <fullName evidence="9">DNA-binding NarL/FixJ family response regulator</fullName>
    </submittedName>
</protein>
<dbReference type="SMART" id="SM00448">
    <property type="entry name" value="REC"/>
    <property type="match status" value="1"/>
</dbReference>
<evidence type="ECO:0000313" key="9">
    <source>
        <dbReference type="EMBL" id="MET4576063.1"/>
    </source>
</evidence>
<keyword evidence="10" id="KW-1185">Reference proteome</keyword>
<dbReference type="SUPFAM" id="SSF52172">
    <property type="entry name" value="CheY-like"/>
    <property type="match status" value="1"/>
</dbReference>
<dbReference type="PROSITE" id="PS50110">
    <property type="entry name" value="RESPONSE_REGULATORY"/>
    <property type="match status" value="1"/>
</dbReference>
<dbReference type="Gene3D" id="3.40.50.2300">
    <property type="match status" value="1"/>
</dbReference>
<evidence type="ECO:0000256" key="4">
    <source>
        <dbReference type="ARBA" id="ARBA00023163"/>
    </source>
</evidence>
<dbReference type="PRINTS" id="PR00038">
    <property type="entry name" value="HTHLUXR"/>
</dbReference>
<accession>A0ABV2Q5F0</accession>
<dbReference type="SUPFAM" id="SSF46894">
    <property type="entry name" value="C-terminal effector domain of the bipartite response regulators"/>
    <property type="match status" value="1"/>
</dbReference>
<feature type="compositionally biased region" description="Low complexity" evidence="6">
    <location>
        <begin position="262"/>
        <end position="271"/>
    </location>
</feature>
<dbReference type="InterPro" id="IPR000792">
    <property type="entry name" value="Tscrpt_reg_LuxR_C"/>
</dbReference>
<evidence type="ECO:0000259" key="7">
    <source>
        <dbReference type="PROSITE" id="PS50043"/>
    </source>
</evidence>
<dbReference type="InterPro" id="IPR001789">
    <property type="entry name" value="Sig_transdc_resp-reg_receiver"/>
</dbReference>
<feature type="modified residue" description="4-aspartylphosphate" evidence="5">
    <location>
        <position position="69"/>
    </location>
</feature>
<dbReference type="InterPro" id="IPR058245">
    <property type="entry name" value="NreC/VraR/RcsB-like_REC"/>
</dbReference>
<dbReference type="Proteomes" id="UP001549320">
    <property type="component" value="Unassembled WGS sequence"/>
</dbReference>
<feature type="domain" description="HTH luxR-type" evidence="7">
    <location>
        <begin position="175"/>
        <end position="240"/>
    </location>
</feature>
<evidence type="ECO:0000256" key="5">
    <source>
        <dbReference type="PROSITE-ProRule" id="PRU00169"/>
    </source>
</evidence>
<organism evidence="9 10">
    <name type="scientific">Ottowia thiooxydans</name>
    <dbReference type="NCBI Taxonomy" id="219182"/>
    <lineage>
        <taxon>Bacteria</taxon>
        <taxon>Pseudomonadati</taxon>
        <taxon>Pseudomonadota</taxon>
        <taxon>Betaproteobacteria</taxon>
        <taxon>Burkholderiales</taxon>
        <taxon>Comamonadaceae</taxon>
        <taxon>Ottowia</taxon>
    </lineage>
</organism>
<name>A0ABV2Q5F0_9BURK</name>
<dbReference type="Pfam" id="PF00196">
    <property type="entry name" value="GerE"/>
    <property type="match status" value="1"/>
</dbReference>
<reference evidence="9 10" key="1">
    <citation type="submission" date="2024-06" db="EMBL/GenBank/DDBJ databases">
        <title>Sorghum-associated microbial communities from plants grown in Nebraska, USA.</title>
        <authorList>
            <person name="Schachtman D."/>
        </authorList>
    </citation>
    <scope>NUCLEOTIDE SEQUENCE [LARGE SCALE GENOMIC DNA]</scope>
    <source>
        <strain evidence="9 10">2709</strain>
    </source>
</reference>
<evidence type="ECO:0000256" key="2">
    <source>
        <dbReference type="ARBA" id="ARBA00023015"/>
    </source>
</evidence>
<dbReference type="InterPro" id="IPR011006">
    <property type="entry name" value="CheY-like_superfamily"/>
</dbReference>
<dbReference type="SMART" id="SM00421">
    <property type="entry name" value="HTH_LUXR"/>
    <property type="match status" value="1"/>
</dbReference>
<dbReference type="PROSITE" id="PS50043">
    <property type="entry name" value="HTH_LUXR_2"/>
    <property type="match status" value="1"/>
</dbReference>
<keyword evidence="2" id="KW-0805">Transcription regulation</keyword>
<dbReference type="PANTHER" id="PTHR43214:SF41">
    <property type="entry name" value="NITRATE_NITRITE RESPONSE REGULATOR PROTEIN NARP"/>
    <property type="match status" value="1"/>
</dbReference>
<dbReference type="InterPro" id="IPR039420">
    <property type="entry name" value="WalR-like"/>
</dbReference>
<dbReference type="InterPro" id="IPR016032">
    <property type="entry name" value="Sig_transdc_resp-reg_C-effctor"/>
</dbReference>
<evidence type="ECO:0000259" key="8">
    <source>
        <dbReference type="PROSITE" id="PS50110"/>
    </source>
</evidence>
<keyword evidence="3 9" id="KW-0238">DNA-binding</keyword>
<comment type="caution">
    <text evidence="9">The sequence shown here is derived from an EMBL/GenBank/DDBJ whole genome shotgun (WGS) entry which is preliminary data.</text>
</comment>
<evidence type="ECO:0000256" key="6">
    <source>
        <dbReference type="SAM" id="MobiDB-lite"/>
    </source>
</evidence>
<evidence type="ECO:0000313" key="10">
    <source>
        <dbReference type="Proteomes" id="UP001549320"/>
    </source>
</evidence>
<gene>
    <name evidence="9" type="ORF">ABIE13_001163</name>
</gene>
<proteinExistence type="predicted"/>
<feature type="domain" description="Response regulatory" evidence="8">
    <location>
        <begin position="15"/>
        <end position="134"/>
    </location>
</feature>
<sequence length="280" mass="29239">MSLLPPQPASDAPIYIAIVEDDDECRAALVSALSEAADMRLVWAASSHAQAYQELTAPDAVPLDVVLVDLGLPDGSGLDLIVTTRTRWPESAPMVCTIFADETSVFKAMEAGALGYLLKDLPAHKVIEEIRHLHADGSPISPKIARKILMLAASSASATATATATASSTPFPPPDAAASMALSPREREVLRLIGQGHTTDEAARALGVTSTTVLTFVRRIYRKLQVNSRAEAIHVAHQRGFLLALDHPNKPRSADNTPSAHGASTGTATGAAGAGGTGLT</sequence>
<keyword evidence="4" id="KW-0804">Transcription</keyword>
<dbReference type="GO" id="GO:0003677">
    <property type="term" value="F:DNA binding"/>
    <property type="evidence" value="ECO:0007669"/>
    <property type="project" value="UniProtKB-KW"/>
</dbReference>
<dbReference type="Pfam" id="PF00072">
    <property type="entry name" value="Response_reg"/>
    <property type="match status" value="1"/>
</dbReference>
<dbReference type="RefSeq" id="WP_354441918.1">
    <property type="nucleotide sequence ID" value="NZ_JBEPSH010000002.1"/>
</dbReference>
<dbReference type="EMBL" id="JBEPSH010000002">
    <property type="protein sequence ID" value="MET4576063.1"/>
    <property type="molecule type" value="Genomic_DNA"/>
</dbReference>